<name>A0A1D8GIP2_9FIRM</name>
<sequence>MDEFLTDGRYRTRRSRKKEKNHLAWVSVIIGLIGIPMLSPLYTFFYLTPLYLIGAGISISGWQKKKNPVDLLGILLNSISFIWTLIAWWLVISLWLGI</sequence>
<dbReference type="AlphaFoldDB" id="A0A1D8GIP2"/>
<accession>A0A1D8GIP2</accession>
<evidence type="ECO:0000256" key="1">
    <source>
        <dbReference type="SAM" id="Phobius"/>
    </source>
</evidence>
<dbReference type="Proteomes" id="UP000095743">
    <property type="component" value="Chromosome"/>
</dbReference>
<evidence type="ECO:0000313" key="2">
    <source>
        <dbReference type="EMBL" id="AOT70793.1"/>
    </source>
</evidence>
<protein>
    <recommendedName>
        <fullName evidence="4">DUF4190 domain-containing protein</fullName>
    </recommendedName>
</protein>
<keyword evidence="1" id="KW-0472">Membrane</keyword>
<feature type="transmembrane region" description="Helical" evidence="1">
    <location>
        <begin position="21"/>
        <end position="38"/>
    </location>
</feature>
<dbReference type="RefSeq" id="WP_069977950.1">
    <property type="nucleotide sequence ID" value="NZ_CP017269.1"/>
</dbReference>
<gene>
    <name evidence="2" type="ORF">Gferi_15235</name>
</gene>
<keyword evidence="1" id="KW-1133">Transmembrane helix</keyword>
<reference evidence="2 3" key="1">
    <citation type="submission" date="2016-09" db="EMBL/GenBank/DDBJ databases">
        <title>Genomic analysis reveals versatility of anaerobic energy metabolism of Geosporobacter ferrireducens IRF9 of phylum Firmicutes.</title>
        <authorList>
            <person name="Kim S.-J."/>
        </authorList>
    </citation>
    <scope>NUCLEOTIDE SEQUENCE [LARGE SCALE GENOMIC DNA]</scope>
    <source>
        <strain evidence="2 3">IRF9</strain>
    </source>
</reference>
<evidence type="ECO:0008006" key="4">
    <source>
        <dbReference type="Google" id="ProtNLM"/>
    </source>
</evidence>
<keyword evidence="1" id="KW-0812">Transmembrane</keyword>
<proteinExistence type="predicted"/>
<dbReference type="STRING" id="1424294.Gferi_15235"/>
<dbReference type="EMBL" id="CP017269">
    <property type="protein sequence ID" value="AOT70793.1"/>
    <property type="molecule type" value="Genomic_DNA"/>
</dbReference>
<organism evidence="2 3">
    <name type="scientific">Geosporobacter ferrireducens</name>
    <dbReference type="NCBI Taxonomy" id="1424294"/>
    <lineage>
        <taxon>Bacteria</taxon>
        <taxon>Bacillati</taxon>
        <taxon>Bacillota</taxon>
        <taxon>Clostridia</taxon>
        <taxon>Peptostreptococcales</taxon>
        <taxon>Thermotaleaceae</taxon>
        <taxon>Geosporobacter</taxon>
    </lineage>
</organism>
<keyword evidence="3" id="KW-1185">Reference proteome</keyword>
<dbReference type="KEGG" id="gfe:Gferi_15235"/>
<feature type="transmembrane region" description="Helical" evidence="1">
    <location>
        <begin position="74"/>
        <end position="96"/>
    </location>
</feature>
<feature type="transmembrane region" description="Helical" evidence="1">
    <location>
        <begin position="44"/>
        <end position="62"/>
    </location>
</feature>
<evidence type="ECO:0000313" key="3">
    <source>
        <dbReference type="Proteomes" id="UP000095743"/>
    </source>
</evidence>